<dbReference type="Proteomes" id="UP000296883">
    <property type="component" value="Chromosome"/>
</dbReference>
<accession>A0AAJ5EET6</accession>
<dbReference type="AlphaFoldDB" id="A0AAJ5EET6"/>
<sequence length="253" mass="29221">MYEEEDIVPGLLELIESEFDERTYNSEKLKNALKLLKNKQANYKTANEFAIEIGEILSDVLNVHVTSEVLPGGKMHFNIADRVMNVTLKKNHELIASFAKDVQTELNHQAGLKLKGQKAPLNQDRIDGLVDKLSNADSFEDVKWLLDEPIINFSQSIIDSTVKENVEFHAKAGLKPKINRVARFECCEWCQRLQGIYDYKNAPDDVYKRHRRCRCNVEYDPQKGKVQDVWSKQWIDPMAETKKILRQSLNSKK</sequence>
<reference evidence="2 4" key="1">
    <citation type="submission" date="2019-03" db="EMBL/GenBank/DDBJ databases">
        <title>Vagococcus sp. was isolated fron gut of Carduelis flavirostris.</title>
        <authorList>
            <person name="Ge Y."/>
        </authorList>
    </citation>
    <scope>NUCLEOTIDE SEQUENCE [LARGE SCALE GENOMIC DNA]</scope>
    <source>
        <strain evidence="2 4">CF-210</strain>
    </source>
</reference>
<evidence type="ECO:0000313" key="1">
    <source>
        <dbReference type="EMBL" id="QCA28246.1"/>
    </source>
</evidence>
<name>A0AAJ5EET6_9ENTE</name>
<evidence type="ECO:0000313" key="4">
    <source>
        <dbReference type="Proteomes" id="UP000297725"/>
    </source>
</evidence>
<evidence type="ECO:0000313" key="2">
    <source>
        <dbReference type="EMBL" id="TFZ41900.1"/>
    </source>
</evidence>
<protein>
    <submittedName>
        <fullName evidence="2">Uncharacterized protein</fullName>
    </submittedName>
</protein>
<proteinExistence type="predicted"/>
<dbReference type="EMBL" id="CP038865">
    <property type="protein sequence ID" value="QCA28246.1"/>
    <property type="molecule type" value="Genomic_DNA"/>
</dbReference>
<gene>
    <name evidence="2" type="ORF">E4031_04720</name>
    <name evidence="1" type="ORF">E4Z98_02540</name>
</gene>
<organism evidence="2 4">
    <name type="scientific">Vagococcus xieshaowenii</name>
    <dbReference type="NCBI Taxonomy" id="2562451"/>
    <lineage>
        <taxon>Bacteria</taxon>
        <taxon>Bacillati</taxon>
        <taxon>Bacillota</taxon>
        <taxon>Bacilli</taxon>
        <taxon>Lactobacillales</taxon>
        <taxon>Enterococcaceae</taxon>
        <taxon>Vagococcus</taxon>
    </lineage>
</organism>
<dbReference type="Proteomes" id="UP000297725">
    <property type="component" value="Unassembled WGS sequence"/>
</dbReference>
<evidence type="ECO:0000313" key="3">
    <source>
        <dbReference type="Proteomes" id="UP000296883"/>
    </source>
</evidence>
<reference evidence="1 3" key="2">
    <citation type="journal article" date="2020" name="Int. J. Syst. Evol. Microbiol.">
        <title>Vagococcus xieshaowenii sp. nov., isolated from snow finch (Montifringilla taczanowskii) cloacal content.</title>
        <authorList>
            <person name="Ge Y."/>
            <person name="Yang J."/>
            <person name="Lai X.H."/>
            <person name="Zhang G."/>
            <person name="Jin D."/>
            <person name="Lu S."/>
            <person name="Wang B."/>
            <person name="Huang Y."/>
            <person name="Huang Y."/>
            <person name="Ren Z."/>
            <person name="Zhang X."/>
            <person name="Xu J."/>
        </authorList>
    </citation>
    <scope>NUCLEOTIDE SEQUENCE [LARGE SCALE GENOMIC DNA]</scope>
    <source>
        <strain evidence="1">Personal::cf-49</strain>
        <strain evidence="3">personal::cf-49</strain>
    </source>
</reference>
<keyword evidence="3" id="KW-1185">Reference proteome</keyword>
<dbReference type="EMBL" id="SRHU01000018">
    <property type="protein sequence ID" value="TFZ41900.1"/>
    <property type="molecule type" value="Genomic_DNA"/>
</dbReference>
<dbReference type="RefSeq" id="WP_135254288.1">
    <property type="nucleotide sequence ID" value="NZ_CP038865.1"/>
</dbReference>